<reference evidence="1" key="1">
    <citation type="journal article" date="2019" name="bioRxiv">
        <title>The Genome of the Zebra Mussel, Dreissena polymorpha: A Resource for Invasive Species Research.</title>
        <authorList>
            <person name="McCartney M.A."/>
            <person name="Auch B."/>
            <person name="Kono T."/>
            <person name="Mallez S."/>
            <person name="Zhang Y."/>
            <person name="Obille A."/>
            <person name="Becker A."/>
            <person name="Abrahante J.E."/>
            <person name="Garbe J."/>
            <person name="Badalamenti J.P."/>
            <person name="Herman A."/>
            <person name="Mangelson H."/>
            <person name="Liachko I."/>
            <person name="Sullivan S."/>
            <person name="Sone E.D."/>
            <person name="Koren S."/>
            <person name="Silverstein K.A.T."/>
            <person name="Beckman K.B."/>
            <person name="Gohl D.M."/>
        </authorList>
    </citation>
    <scope>NUCLEOTIDE SEQUENCE</scope>
    <source>
        <strain evidence="1">Duluth1</strain>
        <tissue evidence="1">Whole animal</tissue>
    </source>
</reference>
<organism evidence="1 2">
    <name type="scientific">Dreissena polymorpha</name>
    <name type="common">Zebra mussel</name>
    <name type="synonym">Mytilus polymorpha</name>
    <dbReference type="NCBI Taxonomy" id="45954"/>
    <lineage>
        <taxon>Eukaryota</taxon>
        <taxon>Metazoa</taxon>
        <taxon>Spiralia</taxon>
        <taxon>Lophotrochozoa</taxon>
        <taxon>Mollusca</taxon>
        <taxon>Bivalvia</taxon>
        <taxon>Autobranchia</taxon>
        <taxon>Heteroconchia</taxon>
        <taxon>Euheterodonta</taxon>
        <taxon>Imparidentia</taxon>
        <taxon>Neoheterodontei</taxon>
        <taxon>Myida</taxon>
        <taxon>Dreissenoidea</taxon>
        <taxon>Dreissenidae</taxon>
        <taxon>Dreissena</taxon>
    </lineage>
</organism>
<reference evidence="1" key="2">
    <citation type="submission" date="2020-11" db="EMBL/GenBank/DDBJ databases">
        <authorList>
            <person name="McCartney M.A."/>
            <person name="Auch B."/>
            <person name="Kono T."/>
            <person name="Mallez S."/>
            <person name="Becker A."/>
            <person name="Gohl D.M."/>
            <person name="Silverstein K.A.T."/>
            <person name="Koren S."/>
            <person name="Bechman K.B."/>
            <person name="Herman A."/>
            <person name="Abrahante J.E."/>
            <person name="Garbe J."/>
        </authorList>
    </citation>
    <scope>NUCLEOTIDE SEQUENCE</scope>
    <source>
        <strain evidence="1">Duluth1</strain>
        <tissue evidence="1">Whole animal</tissue>
    </source>
</reference>
<dbReference type="EMBL" id="JAIWYP010000002">
    <property type="protein sequence ID" value="KAH3863500.1"/>
    <property type="molecule type" value="Genomic_DNA"/>
</dbReference>
<sequence>MGPIYFMSIRKVQIFGVRIDGLPKQLNFLIDESETMGIDGTQTHGPNAAISMLDMVLDTHGRGESTCSIHADNFQVLFCKIIQW</sequence>
<accession>A0A9D4LSN9</accession>
<dbReference type="PANTHER" id="PTHR34415">
    <property type="entry name" value="INTEGRASE CATALYTIC DOMAIN-CONTAINING PROTEIN"/>
    <property type="match status" value="1"/>
</dbReference>
<dbReference type="Proteomes" id="UP000828390">
    <property type="component" value="Unassembled WGS sequence"/>
</dbReference>
<evidence type="ECO:0000313" key="1">
    <source>
        <dbReference type="EMBL" id="KAH3863500.1"/>
    </source>
</evidence>
<evidence type="ECO:0000313" key="2">
    <source>
        <dbReference type="Proteomes" id="UP000828390"/>
    </source>
</evidence>
<dbReference type="PANTHER" id="PTHR34415:SF1">
    <property type="entry name" value="INTEGRASE CATALYTIC DOMAIN-CONTAINING PROTEIN"/>
    <property type="match status" value="1"/>
</dbReference>
<comment type="caution">
    <text evidence="1">The sequence shown here is derived from an EMBL/GenBank/DDBJ whole genome shotgun (WGS) entry which is preliminary data.</text>
</comment>
<dbReference type="AlphaFoldDB" id="A0A9D4LSN9"/>
<gene>
    <name evidence="1" type="ORF">DPMN_026489</name>
</gene>
<protein>
    <submittedName>
        <fullName evidence="1">Uncharacterized protein</fullName>
    </submittedName>
</protein>
<proteinExistence type="predicted"/>
<name>A0A9D4LSN9_DREPO</name>
<keyword evidence="2" id="KW-1185">Reference proteome</keyword>